<evidence type="ECO:0000313" key="7">
    <source>
        <dbReference type="Proteomes" id="UP000235746"/>
    </source>
</evidence>
<feature type="domain" description="HTH lysR-type" evidence="5">
    <location>
        <begin position="5"/>
        <end position="62"/>
    </location>
</feature>
<dbReference type="InterPro" id="IPR058163">
    <property type="entry name" value="LysR-type_TF_proteobact-type"/>
</dbReference>
<dbReference type="GO" id="GO:0043565">
    <property type="term" value="F:sequence-specific DNA binding"/>
    <property type="evidence" value="ECO:0007669"/>
    <property type="project" value="TreeGrafter"/>
</dbReference>
<keyword evidence="4" id="KW-0804">Transcription</keyword>
<sequence length="300" mass="33478">MINQIEQQWLRSFHCVFENNSFKKAAEFLDLPTSNVSRHIALLEEKLNTRLFERTTRKIAPTEAGEKLYQSTQSLLGQLDEALEEVTRYSHGVEGQLRILMPDTPALAQAVISFCTEHPKVSLCCDTSLSPKDDLLDGFDLILSFGRGKLPDSNWIAREIRRWPSAVVGSPELIQDSKRPYQITDLVHVPCISSLTALSGTPWVFRSTDGELITQKVSSSFRVNSGSLAKAGALAGLGFSILPIEACVEEIKAGSLEVVELEHKPEDLVLYAFYASRKHLAKKILMFIEHLQTSPDPLQK</sequence>
<dbReference type="GO" id="GO:0003700">
    <property type="term" value="F:DNA-binding transcription factor activity"/>
    <property type="evidence" value="ECO:0007669"/>
    <property type="project" value="InterPro"/>
</dbReference>
<dbReference type="InterPro" id="IPR036388">
    <property type="entry name" value="WH-like_DNA-bd_sf"/>
</dbReference>
<dbReference type="GO" id="GO:0006351">
    <property type="term" value="P:DNA-templated transcription"/>
    <property type="evidence" value="ECO:0007669"/>
    <property type="project" value="TreeGrafter"/>
</dbReference>
<dbReference type="PANTHER" id="PTHR30537">
    <property type="entry name" value="HTH-TYPE TRANSCRIPTIONAL REGULATOR"/>
    <property type="match status" value="1"/>
</dbReference>
<dbReference type="Pfam" id="PF00126">
    <property type="entry name" value="HTH_1"/>
    <property type="match status" value="1"/>
</dbReference>
<dbReference type="RefSeq" id="WP_102578942.1">
    <property type="nucleotide sequence ID" value="NZ_MCYL01000044.1"/>
</dbReference>
<evidence type="ECO:0000313" key="6">
    <source>
        <dbReference type="EMBL" id="PML53978.1"/>
    </source>
</evidence>
<dbReference type="EMBL" id="MCYL01000044">
    <property type="protein sequence ID" value="PML53978.1"/>
    <property type="molecule type" value="Genomic_DNA"/>
</dbReference>
<dbReference type="Proteomes" id="UP000235746">
    <property type="component" value="Unassembled WGS sequence"/>
</dbReference>
<keyword evidence="2" id="KW-0805">Transcription regulation</keyword>
<protein>
    <submittedName>
        <fullName evidence="6">LysR family transcriptional regulator</fullName>
    </submittedName>
</protein>
<organism evidence="6 7">
    <name type="scientific">Vibrio lentus</name>
    <dbReference type="NCBI Taxonomy" id="136468"/>
    <lineage>
        <taxon>Bacteria</taxon>
        <taxon>Pseudomonadati</taxon>
        <taxon>Pseudomonadota</taxon>
        <taxon>Gammaproteobacteria</taxon>
        <taxon>Vibrionales</taxon>
        <taxon>Vibrionaceae</taxon>
        <taxon>Vibrio</taxon>
    </lineage>
</organism>
<reference evidence="7" key="1">
    <citation type="submission" date="2016-07" db="EMBL/GenBank/DDBJ databases">
        <title>Nontailed viruses are major unrecognized killers of bacteria in the ocean.</title>
        <authorList>
            <person name="Kauffman K."/>
            <person name="Hussain F."/>
            <person name="Yang J."/>
            <person name="Arevalo P."/>
            <person name="Brown J."/>
            <person name="Cutler M."/>
            <person name="Kelly L."/>
            <person name="Polz M.F."/>
        </authorList>
    </citation>
    <scope>NUCLEOTIDE SEQUENCE [LARGE SCALE GENOMIC DNA]</scope>
    <source>
        <strain evidence="7">10N.261.51.B8</strain>
    </source>
</reference>
<proteinExistence type="inferred from homology"/>
<dbReference type="AlphaFoldDB" id="A0A2N7IC77"/>
<dbReference type="PANTHER" id="PTHR30537:SF5">
    <property type="entry name" value="HTH-TYPE TRANSCRIPTIONAL ACTIVATOR TTDR-RELATED"/>
    <property type="match status" value="1"/>
</dbReference>
<dbReference type="InterPro" id="IPR000847">
    <property type="entry name" value="LysR_HTH_N"/>
</dbReference>
<comment type="similarity">
    <text evidence="1">Belongs to the LysR transcriptional regulatory family.</text>
</comment>
<dbReference type="FunFam" id="1.10.10.10:FF:000001">
    <property type="entry name" value="LysR family transcriptional regulator"/>
    <property type="match status" value="1"/>
</dbReference>
<keyword evidence="3" id="KW-0238">DNA-binding</keyword>
<evidence type="ECO:0000256" key="2">
    <source>
        <dbReference type="ARBA" id="ARBA00023015"/>
    </source>
</evidence>
<dbReference type="SUPFAM" id="SSF53850">
    <property type="entry name" value="Periplasmic binding protein-like II"/>
    <property type="match status" value="1"/>
</dbReference>
<evidence type="ECO:0000259" key="5">
    <source>
        <dbReference type="PROSITE" id="PS50931"/>
    </source>
</evidence>
<comment type="caution">
    <text evidence="6">The sequence shown here is derived from an EMBL/GenBank/DDBJ whole genome shotgun (WGS) entry which is preliminary data.</text>
</comment>
<dbReference type="PROSITE" id="PS50931">
    <property type="entry name" value="HTH_LYSR"/>
    <property type="match status" value="1"/>
</dbReference>
<accession>A0A2N7IC77</accession>
<dbReference type="CDD" id="cd08422">
    <property type="entry name" value="PBP2_CrgA_like"/>
    <property type="match status" value="1"/>
</dbReference>
<dbReference type="InterPro" id="IPR036390">
    <property type="entry name" value="WH_DNA-bd_sf"/>
</dbReference>
<dbReference type="Gene3D" id="1.10.10.10">
    <property type="entry name" value="Winged helix-like DNA-binding domain superfamily/Winged helix DNA-binding domain"/>
    <property type="match status" value="1"/>
</dbReference>
<evidence type="ECO:0000256" key="4">
    <source>
        <dbReference type="ARBA" id="ARBA00023163"/>
    </source>
</evidence>
<dbReference type="Pfam" id="PF03466">
    <property type="entry name" value="LysR_substrate"/>
    <property type="match status" value="1"/>
</dbReference>
<dbReference type="Gene3D" id="3.40.190.290">
    <property type="match status" value="1"/>
</dbReference>
<dbReference type="SUPFAM" id="SSF46785">
    <property type="entry name" value="Winged helix' DNA-binding domain"/>
    <property type="match status" value="1"/>
</dbReference>
<dbReference type="InterPro" id="IPR005119">
    <property type="entry name" value="LysR_subst-bd"/>
</dbReference>
<gene>
    <name evidence="6" type="ORF">BCT74_09175</name>
</gene>
<evidence type="ECO:0000256" key="1">
    <source>
        <dbReference type="ARBA" id="ARBA00009437"/>
    </source>
</evidence>
<evidence type="ECO:0000256" key="3">
    <source>
        <dbReference type="ARBA" id="ARBA00023125"/>
    </source>
</evidence>
<name>A0A2N7IC77_9VIBR</name>